<evidence type="ECO:0000256" key="2">
    <source>
        <dbReference type="ARBA" id="ARBA00023121"/>
    </source>
</evidence>
<protein>
    <submittedName>
        <fullName evidence="3">DegV family protein</fullName>
    </submittedName>
</protein>
<sequence length="281" mass="30694">MSWKIVTDSGCDFKDIGVPEKDLAFQNVPLTLQIGSELFVDDEGLDVEAMMDTLYEKSVPSKSSCPSPDAFLRAYQGADSIIVITITGALSGSHNSAQIAKQMLLEEHPNVNIHVIDSLSAGGEIDLLVLELKRLILSGLSFDQVLEAIERYQAKTRLLFILEHVDNLVNNGRLNKLVGKVVGLLNIRMVGQASPEGTLDLLHKARGQKKAIQATVNEMLAAGYQGGKIMITHAGNEKACQQLRDKLRDLFPKADIQFVNASGLCSFYSERGGLLLGYETH</sequence>
<comment type="caution">
    <text evidence="3">The sequence shown here is derived from an EMBL/GenBank/DDBJ whole genome shotgun (WGS) entry which is preliminary data.</text>
</comment>
<dbReference type="InterPro" id="IPR043168">
    <property type="entry name" value="DegV_C"/>
</dbReference>
<name>A0A6N7WSH8_STRAY</name>
<dbReference type="PROSITE" id="PS51482">
    <property type="entry name" value="DEGV"/>
    <property type="match status" value="1"/>
</dbReference>
<comment type="function">
    <text evidence="1">May bind long-chain fatty acids, such as palmitate, and may play a role in lipid transport or fatty acid metabolism.</text>
</comment>
<dbReference type="InterPro" id="IPR003797">
    <property type="entry name" value="DegV"/>
</dbReference>
<dbReference type="OrthoDB" id="2138472at2"/>
<proteinExistence type="predicted"/>
<dbReference type="GO" id="GO:0008289">
    <property type="term" value="F:lipid binding"/>
    <property type="evidence" value="ECO:0007669"/>
    <property type="project" value="UniProtKB-KW"/>
</dbReference>
<organism evidence="3 4">
    <name type="scientific">Streptococcus alactolyticus</name>
    <dbReference type="NCBI Taxonomy" id="29389"/>
    <lineage>
        <taxon>Bacteria</taxon>
        <taxon>Bacillati</taxon>
        <taxon>Bacillota</taxon>
        <taxon>Bacilli</taxon>
        <taxon>Lactobacillales</taxon>
        <taxon>Streptococcaceae</taxon>
        <taxon>Streptococcus</taxon>
    </lineage>
</organism>
<evidence type="ECO:0000313" key="4">
    <source>
        <dbReference type="Proteomes" id="UP000471052"/>
    </source>
</evidence>
<dbReference type="PANTHER" id="PTHR33434">
    <property type="entry name" value="DEGV DOMAIN-CONTAINING PROTEIN DR_1986-RELATED"/>
    <property type="match status" value="1"/>
</dbReference>
<dbReference type="EMBL" id="VUNP01000030">
    <property type="protein sequence ID" value="MST54126.1"/>
    <property type="molecule type" value="Genomic_DNA"/>
</dbReference>
<dbReference type="Gene3D" id="2.20.28.50">
    <property type="entry name" value="degv family protein"/>
    <property type="match status" value="1"/>
</dbReference>
<accession>A0A6N7WSH8</accession>
<dbReference type="Gene3D" id="3.40.50.10440">
    <property type="entry name" value="Dihydroxyacetone kinase, domain 1"/>
    <property type="match status" value="1"/>
</dbReference>
<dbReference type="PANTHER" id="PTHR33434:SF2">
    <property type="entry name" value="FATTY ACID-BINDING PROTEIN TM_1468"/>
    <property type="match status" value="1"/>
</dbReference>
<dbReference type="AlphaFoldDB" id="A0A6N7WSH8"/>
<dbReference type="SUPFAM" id="SSF82549">
    <property type="entry name" value="DAK1/DegV-like"/>
    <property type="match status" value="1"/>
</dbReference>
<evidence type="ECO:0000256" key="1">
    <source>
        <dbReference type="ARBA" id="ARBA00003238"/>
    </source>
</evidence>
<dbReference type="Pfam" id="PF02645">
    <property type="entry name" value="DegV"/>
    <property type="match status" value="1"/>
</dbReference>
<dbReference type="NCBIfam" id="TIGR00762">
    <property type="entry name" value="DegV"/>
    <property type="match status" value="1"/>
</dbReference>
<evidence type="ECO:0000313" key="3">
    <source>
        <dbReference type="EMBL" id="MST54126.1"/>
    </source>
</evidence>
<gene>
    <name evidence="3" type="ORF">FYJ82_06985</name>
</gene>
<dbReference type="InterPro" id="IPR050270">
    <property type="entry name" value="DegV_domain_contain"/>
</dbReference>
<dbReference type="Gene3D" id="3.30.1180.10">
    <property type="match status" value="1"/>
</dbReference>
<dbReference type="Proteomes" id="UP000471052">
    <property type="component" value="Unassembled WGS sequence"/>
</dbReference>
<dbReference type="RefSeq" id="WP_154455245.1">
    <property type="nucleotide sequence ID" value="NZ_BRXN01000059.1"/>
</dbReference>
<reference evidence="3 4" key="1">
    <citation type="submission" date="2019-08" db="EMBL/GenBank/DDBJ databases">
        <title>In-depth cultivation of the pig gut microbiome towards novel bacterial diversity and tailored functional studies.</title>
        <authorList>
            <person name="Wylensek D."/>
            <person name="Hitch T.C.A."/>
            <person name="Clavel T."/>
        </authorList>
    </citation>
    <scope>NUCLEOTIDE SEQUENCE [LARGE SCALE GENOMIC DNA]</scope>
    <source>
        <strain evidence="3 4">BL-178-WT-3A</strain>
    </source>
</reference>
<keyword evidence="2" id="KW-0446">Lipid-binding</keyword>